<evidence type="ECO:0000313" key="2">
    <source>
        <dbReference type="Proteomes" id="UP000292082"/>
    </source>
</evidence>
<evidence type="ECO:0000313" key="1">
    <source>
        <dbReference type="EMBL" id="TBU52089.1"/>
    </source>
</evidence>
<proteinExistence type="predicted"/>
<name>A0A4Q9PBK4_9APHY</name>
<dbReference type="AlphaFoldDB" id="A0A4Q9PBK4"/>
<dbReference type="EMBL" id="ML145267">
    <property type="protein sequence ID" value="TBU52089.1"/>
    <property type="molecule type" value="Genomic_DNA"/>
</dbReference>
<keyword evidence="2" id="KW-1185">Reference proteome</keyword>
<reference evidence="1 2" key="1">
    <citation type="submission" date="2019-01" db="EMBL/GenBank/DDBJ databases">
        <title>Draft genome sequences of three monokaryotic isolates of the white-rot basidiomycete fungus Dichomitus squalens.</title>
        <authorList>
            <consortium name="DOE Joint Genome Institute"/>
            <person name="Lopez S.C."/>
            <person name="Andreopoulos B."/>
            <person name="Pangilinan J."/>
            <person name="Lipzen A."/>
            <person name="Riley R."/>
            <person name="Ahrendt S."/>
            <person name="Ng V."/>
            <person name="Barry K."/>
            <person name="Daum C."/>
            <person name="Grigoriev I.V."/>
            <person name="Hilden K.S."/>
            <person name="Makela M.R."/>
            <person name="de Vries R.P."/>
        </authorList>
    </citation>
    <scope>NUCLEOTIDE SEQUENCE [LARGE SCALE GENOMIC DNA]</scope>
    <source>
        <strain evidence="1 2">CBS 464.89</strain>
    </source>
</reference>
<protein>
    <submittedName>
        <fullName evidence="1">Uncharacterized protein</fullName>
    </submittedName>
</protein>
<gene>
    <name evidence="1" type="ORF">BD310DRAFT_261831</name>
</gene>
<dbReference type="Proteomes" id="UP000292082">
    <property type="component" value="Unassembled WGS sequence"/>
</dbReference>
<organism evidence="1 2">
    <name type="scientific">Dichomitus squalens</name>
    <dbReference type="NCBI Taxonomy" id="114155"/>
    <lineage>
        <taxon>Eukaryota</taxon>
        <taxon>Fungi</taxon>
        <taxon>Dikarya</taxon>
        <taxon>Basidiomycota</taxon>
        <taxon>Agaricomycotina</taxon>
        <taxon>Agaricomycetes</taxon>
        <taxon>Polyporales</taxon>
        <taxon>Polyporaceae</taxon>
        <taxon>Dichomitus</taxon>
    </lineage>
</organism>
<accession>A0A4Q9PBK4</accession>
<sequence length="155" mass="18147">MLLWRESWMIDKGGQTRGRWWSRVESSTIKRPRRLLAFAVGLPQLRLLVRCSFQVKNIDSRQAAYPHYNDPCNIRYSIKRQIVTAFAEALMRSLPHAEDLGTRRPKGHDKRIRHLVRCGLRLTRVCLPDMSERCMGVDTYLDRMANGARNIFVIH</sequence>